<dbReference type="SUPFAM" id="SSF53756">
    <property type="entry name" value="UDP-Glycosyltransferase/glycogen phosphorylase"/>
    <property type="match status" value="1"/>
</dbReference>
<dbReference type="GO" id="GO:0016757">
    <property type="term" value="F:glycosyltransferase activity"/>
    <property type="evidence" value="ECO:0007669"/>
    <property type="project" value="UniProtKB-ARBA"/>
</dbReference>
<dbReference type="RefSeq" id="WP_273161050.1">
    <property type="nucleotide sequence ID" value="NZ_CAJPLR010000067.1"/>
</dbReference>
<organism evidence="2 3">
    <name type="scientific">Prevotella aurantiaca</name>
    <dbReference type="NCBI Taxonomy" id="596085"/>
    <lineage>
        <taxon>Bacteria</taxon>
        <taxon>Pseudomonadati</taxon>
        <taxon>Bacteroidota</taxon>
        <taxon>Bacteroidia</taxon>
        <taxon>Bacteroidales</taxon>
        <taxon>Prevotellaceae</taxon>
        <taxon>Prevotella</taxon>
    </lineage>
</organism>
<dbReference type="Proteomes" id="UP000771736">
    <property type="component" value="Unassembled WGS sequence"/>
</dbReference>
<dbReference type="InterPro" id="IPR028098">
    <property type="entry name" value="Glyco_trans_4-like_N"/>
</dbReference>
<sequence length="402" mass="45778">MDKKKKIVRLTTAGESLDDLLIGQLKYLNQYFDIIAVAKDDGRLQKVRKREGVRVVDAPIERPISLLKDIIALRWLINFFKQEKPWCVHANTPKGSLLAMVAAWICRVPHRIYTVTGLRYQGATGKFKFVLQTMERITCACATKVIPEGQGVLKTLKNDHITNKPLEVILNGNINGKDTSFFSVESLYENCELENGNKRLSIRKEESIKDVIRKELHITANDFVFIFVGRIVNDKGMKELSKAMQSLLKKNYHLNPKLLLVGDFESKLDPLSPEDESFFKNNSSVLFVDYQKDVRPYLAAADALVFPSYREGFPNVVLEAGSMGLPSIVTNINGSNEIIEEGVNGRIIPPRDSDSLFFVMDWMLTHLSDVELMASNSRRLIQERYEQEKVWEALLDMYKSLS</sequence>
<dbReference type="PANTHER" id="PTHR12526:SF630">
    <property type="entry name" value="GLYCOSYLTRANSFERASE"/>
    <property type="match status" value="1"/>
</dbReference>
<dbReference type="Pfam" id="PF13579">
    <property type="entry name" value="Glyco_trans_4_4"/>
    <property type="match status" value="1"/>
</dbReference>
<dbReference type="CDD" id="cd03808">
    <property type="entry name" value="GT4_CapM-like"/>
    <property type="match status" value="1"/>
</dbReference>
<dbReference type="Pfam" id="PF13692">
    <property type="entry name" value="Glyco_trans_1_4"/>
    <property type="match status" value="1"/>
</dbReference>
<protein>
    <submittedName>
        <fullName evidence="2">Glycosyltransferase family 4 protein</fullName>
    </submittedName>
</protein>
<dbReference type="PANTHER" id="PTHR12526">
    <property type="entry name" value="GLYCOSYLTRANSFERASE"/>
    <property type="match status" value="1"/>
</dbReference>
<proteinExistence type="predicted"/>
<evidence type="ECO:0000259" key="1">
    <source>
        <dbReference type="Pfam" id="PF13579"/>
    </source>
</evidence>
<dbReference type="Gene3D" id="3.40.50.2000">
    <property type="entry name" value="Glycogen Phosphorylase B"/>
    <property type="match status" value="2"/>
</dbReference>
<evidence type="ECO:0000313" key="2">
    <source>
        <dbReference type="EMBL" id="MBF1385135.1"/>
    </source>
</evidence>
<gene>
    <name evidence="2" type="ORF">HXN26_09885</name>
</gene>
<reference evidence="2" key="1">
    <citation type="submission" date="2020-04" db="EMBL/GenBank/DDBJ databases">
        <title>Deep metagenomics examines the oral microbiome during advanced dental caries in children, revealing novel taxa and co-occurrences with host molecules.</title>
        <authorList>
            <person name="Baker J.L."/>
            <person name="Morton J.T."/>
            <person name="Dinis M."/>
            <person name="Alvarez R."/>
            <person name="Tran N.C."/>
            <person name="Knight R."/>
            <person name="Edlund A."/>
        </authorList>
    </citation>
    <scope>NUCLEOTIDE SEQUENCE</scope>
    <source>
        <strain evidence="2">JCVI_44_bin.5</strain>
    </source>
</reference>
<accession>A0A930N0G3</accession>
<dbReference type="AlphaFoldDB" id="A0A930N0G3"/>
<name>A0A930N0G3_9BACT</name>
<evidence type="ECO:0000313" key="3">
    <source>
        <dbReference type="Proteomes" id="UP000771736"/>
    </source>
</evidence>
<dbReference type="EMBL" id="JABZSJ010000071">
    <property type="protein sequence ID" value="MBF1385135.1"/>
    <property type="molecule type" value="Genomic_DNA"/>
</dbReference>
<feature type="domain" description="Glycosyltransferase subfamily 4-like N-terminal" evidence="1">
    <location>
        <begin position="38"/>
        <end position="172"/>
    </location>
</feature>
<comment type="caution">
    <text evidence="2">The sequence shown here is derived from an EMBL/GenBank/DDBJ whole genome shotgun (WGS) entry which is preliminary data.</text>
</comment>